<accession>A0A563D934</accession>
<dbReference type="Pfam" id="PF08239">
    <property type="entry name" value="SH3_3"/>
    <property type="match status" value="1"/>
</dbReference>
<keyword evidence="3" id="KW-1185">Reference proteome</keyword>
<comment type="caution">
    <text evidence="2">The sequence shown here is derived from an EMBL/GenBank/DDBJ whole genome shotgun (WGS) entry which is preliminary data.</text>
</comment>
<feature type="domain" description="SH3b" evidence="1">
    <location>
        <begin position="327"/>
        <end position="375"/>
    </location>
</feature>
<dbReference type="EMBL" id="SELH01000025">
    <property type="protein sequence ID" value="TWP26798.1"/>
    <property type="molecule type" value="Genomic_DNA"/>
</dbReference>
<evidence type="ECO:0000259" key="1">
    <source>
        <dbReference type="Pfam" id="PF08239"/>
    </source>
</evidence>
<gene>
    <name evidence="2" type="ORF">ETU09_09565</name>
</gene>
<evidence type="ECO:0000313" key="2">
    <source>
        <dbReference type="EMBL" id="TWP26798.1"/>
    </source>
</evidence>
<dbReference type="RefSeq" id="WP_146293331.1">
    <property type="nucleotide sequence ID" value="NZ_SELH01000025.1"/>
</dbReference>
<organism evidence="2 3">
    <name type="scientific">Apibacter muscae</name>
    <dbReference type="NCBI Taxonomy" id="2509004"/>
    <lineage>
        <taxon>Bacteria</taxon>
        <taxon>Pseudomonadati</taxon>
        <taxon>Bacteroidota</taxon>
        <taxon>Flavobacteriia</taxon>
        <taxon>Flavobacteriales</taxon>
        <taxon>Weeksellaceae</taxon>
        <taxon>Apibacter</taxon>
    </lineage>
</organism>
<reference evidence="2 3" key="1">
    <citation type="submission" date="2019-02" db="EMBL/GenBank/DDBJ databases">
        <title>Apibacter muscae sp. nov.: a novel member of the house fly microbiota.</title>
        <authorList>
            <person name="Park R."/>
        </authorList>
    </citation>
    <scope>NUCLEOTIDE SEQUENCE [LARGE SCALE GENOMIC DNA]</scope>
    <source>
        <strain evidence="2 3">AL1</strain>
    </source>
</reference>
<dbReference type="InterPro" id="IPR003646">
    <property type="entry name" value="SH3-like_bac-type"/>
</dbReference>
<dbReference type="Proteomes" id="UP000319499">
    <property type="component" value="Unassembled WGS sequence"/>
</dbReference>
<evidence type="ECO:0000313" key="3">
    <source>
        <dbReference type="Proteomes" id="UP000319499"/>
    </source>
</evidence>
<dbReference type="AlphaFoldDB" id="A0A563D934"/>
<dbReference type="Gene3D" id="2.30.30.40">
    <property type="entry name" value="SH3 Domains"/>
    <property type="match status" value="1"/>
</dbReference>
<sequence length="382" mass="45435">MKKLILILLINLLITCKAQKKEYTINSLEMEVQTQAKFLASKGYKVPSEENFKKYCKDYFNLDLESIKEEYFQPIGEDGYGLSVKQKFINTFPESIFYNPNTSDDNYNINQAFENLNKKENLSSEKFVSYNKLLFNNDSLVVHYFIKKTDDLKEIVLFFDYEKNDILYNILLRDLNLKNTLGIEDTYHILFYNNPTKGFKRKLITDLVINQGINALKKLTDSYYNHWKEINKTLKEKDICLVYLINLLIEFDRNKVVTTIYEKPSYSYLSNFLDLDLDLGVRLKENNYYNNMDIEELVNNYYILNDREISYNNDILFNYFVKDPDGYVNLRENNNSQSKILQKLKNNESLQILNKNGNWWFVKTMEGIKGYIFHDRIFKIGE</sequence>
<protein>
    <submittedName>
        <fullName evidence="2">SH3 domain-containing protein</fullName>
    </submittedName>
</protein>
<proteinExistence type="predicted"/>
<dbReference type="OrthoDB" id="7054664at2"/>
<name>A0A563D934_9FLAO</name>